<evidence type="ECO:0000313" key="2">
    <source>
        <dbReference type="Proteomes" id="UP000022082"/>
    </source>
</evidence>
<protein>
    <submittedName>
        <fullName evidence="1">Uncharacterized protein</fullName>
    </submittedName>
</protein>
<accession>A0A016AGD8</accession>
<gene>
    <name evidence="1" type="ORF">M136_3319</name>
</gene>
<dbReference type="Proteomes" id="UP000022082">
    <property type="component" value="Unassembled WGS sequence"/>
</dbReference>
<organism evidence="1 2">
    <name type="scientific">Bacteroides fragilis str. S36L11</name>
    <dbReference type="NCBI Taxonomy" id="1339327"/>
    <lineage>
        <taxon>Bacteria</taxon>
        <taxon>Pseudomonadati</taxon>
        <taxon>Bacteroidota</taxon>
        <taxon>Bacteroidia</taxon>
        <taxon>Bacteroidales</taxon>
        <taxon>Bacteroidaceae</taxon>
        <taxon>Bacteroides</taxon>
    </lineage>
</organism>
<name>A0A016AGD8_BACFG</name>
<proteinExistence type="predicted"/>
<dbReference type="EMBL" id="JGDJ01000248">
    <property type="protein sequence ID" value="EXZ27486.1"/>
    <property type="molecule type" value="Genomic_DNA"/>
</dbReference>
<sequence>MVINVPIMAKRLFCCNSSLLIGGYSFNLGMTKIAARIYVLFTGL</sequence>
<dbReference type="AlphaFoldDB" id="A0A016AGD8"/>
<comment type="caution">
    <text evidence="1">The sequence shown here is derived from an EMBL/GenBank/DDBJ whole genome shotgun (WGS) entry which is preliminary data.</text>
</comment>
<evidence type="ECO:0000313" key="1">
    <source>
        <dbReference type="EMBL" id="EXZ27486.1"/>
    </source>
</evidence>
<reference evidence="1 2" key="1">
    <citation type="submission" date="2014-02" db="EMBL/GenBank/DDBJ databases">
        <authorList>
            <person name="Sears C."/>
            <person name="Carroll K."/>
            <person name="Sack B.R."/>
            <person name="Qadri F."/>
            <person name="Myers L.L."/>
            <person name="Chung G.-T."/>
            <person name="Escheverria P."/>
            <person name="Fraser C.M."/>
            <person name="Sadzewicz L."/>
            <person name="Shefchek K.A."/>
            <person name="Tallon L."/>
            <person name="Das S.P."/>
            <person name="Daugherty S."/>
            <person name="Mongodin E.F."/>
        </authorList>
    </citation>
    <scope>NUCLEOTIDE SEQUENCE [LARGE SCALE GENOMIC DNA]</scope>
    <source>
        <strain evidence="1 2">S36L11</strain>
    </source>
</reference>